<dbReference type="InterPro" id="IPR003594">
    <property type="entry name" value="HATPase_dom"/>
</dbReference>
<accession>A0A3P3XPG8</accession>
<gene>
    <name evidence="2" type="ORF">SPIRO4BDMA_40758</name>
</gene>
<feature type="domain" description="Histidine kinase/HSP90-like ATPase" evidence="1">
    <location>
        <begin position="41"/>
        <end position="138"/>
    </location>
</feature>
<dbReference type="AlphaFoldDB" id="A0A3P3XPG8"/>
<evidence type="ECO:0000313" key="2">
    <source>
        <dbReference type="EMBL" id="SLM18186.1"/>
    </source>
</evidence>
<name>A0A3P3XPG8_9SPIR</name>
<organism evidence="2">
    <name type="scientific">uncultured spirochete</name>
    <dbReference type="NCBI Taxonomy" id="156406"/>
    <lineage>
        <taxon>Bacteria</taxon>
        <taxon>Pseudomonadati</taxon>
        <taxon>Spirochaetota</taxon>
        <taxon>Spirochaetia</taxon>
        <taxon>Spirochaetales</taxon>
        <taxon>environmental samples</taxon>
    </lineage>
</organism>
<sequence>MVIIEYIIPRLDFSAAGKASTDMKHRLTQLGLPPALIKRVAIAMYEAEMNIAIHGDGGRAEIEISQEGITTRFIDQGPGIADIELAMQEGYSTASEEIRDMGFGAGMGLPNMKKNADEFIIQSEPNKGTTVQMRFRLPAGEP</sequence>
<dbReference type="SUPFAM" id="SSF55874">
    <property type="entry name" value="ATPase domain of HSP90 chaperone/DNA topoisomerase II/histidine kinase"/>
    <property type="match status" value="1"/>
</dbReference>
<reference evidence="2" key="1">
    <citation type="submission" date="2017-02" db="EMBL/GenBank/DDBJ databases">
        <authorList>
            <person name="Regsiter A."/>
            <person name="William W."/>
        </authorList>
    </citation>
    <scope>NUCLEOTIDE SEQUENCE</scope>
    <source>
        <strain evidence="2">BdmA 4</strain>
    </source>
</reference>
<evidence type="ECO:0000259" key="1">
    <source>
        <dbReference type="Pfam" id="PF02518"/>
    </source>
</evidence>
<dbReference type="Gene3D" id="3.30.565.10">
    <property type="entry name" value="Histidine kinase-like ATPase, C-terminal domain"/>
    <property type="match status" value="1"/>
</dbReference>
<dbReference type="Pfam" id="PF02518">
    <property type="entry name" value="HATPase_c"/>
    <property type="match status" value="1"/>
</dbReference>
<protein>
    <submittedName>
        <fullName evidence="2">Anti-sigma regulator</fullName>
    </submittedName>
</protein>
<dbReference type="EMBL" id="FWDO01000004">
    <property type="protein sequence ID" value="SLM18186.1"/>
    <property type="molecule type" value="Genomic_DNA"/>
</dbReference>
<proteinExistence type="predicted"/>
<dbReference type="InterPro" id="IPR036890">
    <property type="entry name" value="HATPase_C_sf"/>
</dbReference>